<reference evidence="1 2" key="1">
    <citation type="submission" date="2020-05" db="EMBL/GenBank/DDBJ databases">
        <title>Whole genome sequencing and identification of novel metabolites from Paenibacillus alvei strain JR949.</title>
        <authorList>
            <person name="Rajendhran J."/>
            <person name="Sree Pranav P."/>
            <person name="Mahalakshmi B."/>
            <person name="Karthikeyan R."/>
        </authorList>
    </citation>
    <scope>NUCLEOTIDE SEQUENCE [LARGE SCALE GENOMIC DNA]</scope>
    <source>
        <strain evidence="1 2">JR949</strain>
    </source>
</reference>
<dbReference type="AlphaFoldDB" id="A0AAP7A3L2"/>
<accession>A0AAP7A3L2</accession>
<dbReference type="EMBL" id="JABFOR010000022">
    <property type="protein sequence ID" value="NOJ72197.1"/>
    <property type="molecule type" value="Genomic_DNA"/>
</dbReference>
<name>A0AAP7A3L2_PAEAL</name>
<gene>
    <name evidence="1" type="ORF">HMI46_16725</name>
</gene>
<evidence type="ECO:0000313" key="1">
    <source>
        <dbReference type="EMBL" id="NOJ72197.1"/>
    </source>
</evidence>
<proteinExistence type="predicted"/>
<evidence type="ECO:0000313" key="2">
    <source>
        <dbReference type="Proteomes" id="UP000552038"/>
    </source>
</evidence>
<comment type="caution">
    <text evidence="1">The sequence shown here is derived from an EMBL/GenBank/DDBJ whole genome shotgun (WGS) entry which is preliminary data.</text>
</comment>
<dbReference type="RefSeq" id="WP_171417720.1">
    <property type="nucleotide sequence ID" value="NZ_JABFOR010000022.1"/>
</dbReference>
<organism evidence="1 2">
    <name type="scientific">Paenibacillus alvei</name>
    <name type="common">Bacillus alvei</name>
    <dbReference type="NCBI Taxonomy" id="44250"/>
    <lineage>
        <taxon>Bacteria</taxon>
        <taxon>Bacillati</taxon>
        <taxon>Bacillota</taxon>
        <taxon>Bacilli</taxon>
        <taxon>Bacillales</taxon>
        <taxon>Paenibacillaceae</taxon>
        <taxon>Paenibacillus</taxon>
    </lineage>
</organism>
<dbReference type="Proteomes" id="UP000552038">
    <property type="component" value="Unassembled WGS sequence"/>
</dbReference>
<sequence length="109" mass="12764">MAKEVWEINAEERLMRLLKVIPSICMNDEVVKSVSNIPINKRVHFEIGVNLLLKRLLLHHRWWKQIKAELNKKPDIRLVNDNTSLTLDFPSLCPSTICQDDELNYAKNN</sequence>
<protein>
    <submittedName>
        <fullName evidence="1">Uncharacterized protein</fullName>
    </submittedName>
</protein>